<evidence type="ECO:0000313" key="1">
    <source>
        <dbReference type="EMBL" id="NYI97211.1"/>
    </source>
</evidence>
<accession>A0A853BRT9</accession>
<dbReference type="AlphaFoldDB" id="A0A853BRT9"/>
<comment type="caution">
    <text evidence="1">The sequence shown here is derived from an EMBL/GenBank/DDBJ whole genome shotgun (WGS) entry which is preliminary data.</text>
</comment>
<keyword evidence="2" id="KW-1185">Reference proteome</keyword>
<proteinExistence type="predicted"/>
<sequence>MSDAYSPVPALNLLNEFDQQSGSEYYSHGFETTTFGEHGIVATWSKEQEFLDSFLCFAYANHSGSVYALWRIDEREDLGTLPVVVFGDEGGIGVVARNLVDLFRQLGCDWWQWPGWDGAQFVKRDDPGDEPSPRHEEYLAWLRGNFGLTPPDDPNDLLAEAEEEFGPRFETWLERFAPDE</sequence>
<gene>
    <name evidence="1" type="ORF">HNR12_003488</name>
</gene>
<protein>
    <recommendedName>
        <fullName evidence="3">SMI1/KNR4 family protein</fullName>
    </recommendedName>
</protein>
<organism evidence="1 2">
    <name type="scientific">Streptomonospora nanhaiensis</name>
    <dbReference type="NCBI Taxonomy" id="1323731"/>
    <lineage>
        <taxon>Bacteria</taxon>
        <taxon>Bacillati</taxon>
        <taxon>Actinomycetota</taxon>
        <taxon>Actinomycetes</taxon>
        <taxon>Streptosporangiales</taxon>
        <taxon>Nocardiopsidaceae</taxon>
        <taxon>Streptomonospora</taxon>
    </lineage>
</organism>
<reference evidence="1 2" key="1">
    <citation type="submission" date="2020-07" db="EMBL/GenBank/DDBJ databases">
        <title>Sequencing the genomes of 1000 actinobacteria strains.</title>
        <authorList>
            <person name="Klenk H.-P."/>
        </authorList>
    </citation>
    <scope>NUCLEOTIDE SEQUENCE [LARGE SCALE GENOMIC DNA]</scope>
    <source>
        <strain evidence="1 2">DSM 45927</strain>
    </source>
</reference>
<dbReference type="RefSeq" id="WP_179768564.1">
    <property type="nucleotide sequence ID" value="NZ_JACCFO010000001.1"/>
</dbReference>
<name>A0A853BRT9_9ACTN</name>
<evidence type="ECO:0008006" key="3">
    <source>
        <dbReference type="Google" id="ProtNLM"/>
    </source>
</evidence>
<evidence type="ECO:0000313" key="2">
    <source>
        <dbReference type="Proteomes" id="UP000575985"/>
    </source>
</evidence>
<dbReference type="Proteomes" id="UP000575985">
    <property type="component" value="Unassembled WGS sequence"/>
</dbReference>
<dbReference type="EMBL" id="JACCFO010000001">
    <property type="protein sequence ID" value="NYI97211.1"/>
    <property type="molecule type" value="Genomic_DNA"/>
</dbReference>